<organism evidence="2 3">
    <name type="scientific">Molorchus minor</name>
    <dbReference type="NCBI Taxonomy" id="1323400"/>
    <lineage>
        <taxon>Eukaryota</taxon>
        <taxon>Metazoa</taxon>
        <taxon>Ecdysozoa</taxon>
        <taxon>Arthropoda</taxon>
        <taxon>Hexapoda</taxon>
        <taxon>Insecta</taxon>
        <taxon>Pterygota</taxon>
        <taxon>Neoptera</taxon>
        <taxon>Endopterygota</taxon>
        <taxon>Coleoptera</taxon>
        <taxon>Polyphaga</taxon>
        <taxon>Cucujiformia</taxon>
        <taxon>Chrysomeloidea</taxon>
        <taxon>Cerambycidae</taxon>
        <taxon>Lamiinae</taxon>
        <taxon>Monochamini</taxon>
        <taxon>Molorchus</taxon>
    </lineage>
</organism>
<evidence type="ECO:0000256" key="1">
    <source>
        <dbReference type="SAM" id="SignalP"/>
    </source>
</evidence>
<dbReference type="Proteomes" id="UP001162164">
    <property type="component" value="Unassembled WGS sequence"/>
</dbReference>
<reference evidence="2" key="1">
    <citation type="journal article" date="2023" name="Insect Mol. Biol.">
        <title>Genome sequencing provides insights into the evolution of gene families encoding plant cell wall-degrading enzymes in longhorned beetles.</title>
        <authorList>
            <person name="Shin N.R."/>
            <person name="Okamura Y."/>
            <person name="Kirsch R."/>
            <person name="Pauchet Y."/>
        </authorList>
    </citation>
    <scope>NUCLEOTIDE SEQUENCE</scope>
    <source>
        <strain evidence="2">MMC_N1</strain>
    </source>
</reference>
<keyword evidence="3" id="KW-1185">Reference proteome</keyword>
<comment type="caution">
    <text evidence="2">The sequence shown here is derived from an EMBL/GenBank/DDBJ whole genome shotgun (WGS) entry which is preliminary data.</text>
</comment>
<proteinExistence type="predicted"/>
<feature type="chain" id="PRO_5045319153" evidence="1">
    <location>
        <begin position="20"/>
        <end position="84"/>
    </location>
</feature>
<gene>
    <name evidence="2" type="ORF">NQ317_016384</name>
</gene>
<name>A0ABQ9JKU2_9CUCU</name>
<protein>
    <submittedName>
        <fullName evidence="2">Uncharacterized protein</fullName>
    </submittedName>
</protein>
<evidence type="ECO:0000313" key="2">
    <source>
        <dbReference type="EMBL" id="KAJ8978233.1"/>
    </source>
</evidence>
<keyword evidence="1" id="KW-0732">Signal</keyword>
<feature type="signal peptide" evidence="1">
    <location>
        <begin position="1"/>
        <end position="19"/>
    </location>
</feature>
<accession>A0ABQ9JKU2</accession>
<dbReference type="EMBL" id="JAPWTJ010000461">
    <property type="protein sequence ID" value="KAJ8978233.1"/>
    <property type="molecule type" value="Genomic_DNA"/>
</dbReference>
<dbReference type="InterPro" id="IPR036574">
    <property type="entry name" value="Scorpion_toxin-like_sf"/>
</dbReference>
<evidence type="ECO:0000313" key="3">
    <source>
        <dbReference type="Proteomes" id="UP001162164"/>
    </source>
</evidence>
<dbReference type="Gene3D" id="3.30.30.10">
    <property type="entry name" value="Knottin, scorpion toxin-like"/>
    <property type="match status" value="1"/>
</dbReference>
<sequence length="84" mass="8865">MKYSVFALLFAVVIVAAVGQDVEQKGGITVSAKALKEISDVPQPRSCDSSSCNSACVYYGYLGGFCMGVNVGVFTNSLDLIVFD</sequence>